<organism evidence="2 3">
    <name type="scientific">Mycolicibacterium iranicum</name>
    <name type="common">Mycobacterium iranicum</name>
    <dbReference type="NCBI Taxonomy" id="912594"/>
    <lineage>
        <taxon>Bacteria</taxon>
        <taxon>Bacillati</taxon>
        <taxon>Actinomycetota</taxon>
        <taxon>Actinomycetes</taxon>
        <taxon>Mycobacteriales</taxon>
        <taxon>Mycobacteriaceae</taxon>
        <taxon>Mycolicibacterium</taxon>
    </lineage>
</organism>
<reference evidence="2 3" key="1">
    <citation type="submission" date="2016-04" db="EMBL/GenBank/DDBJ databases">
        <title>Draft Genome Sequences of Staphylococcus capitis Strain H36, S. capitis Strain H65, S. cohnii Strain H62, S. hominis Strain H69, Mycobacterium iranicum Strain H39, Plantibacter sp. Strain H53, Pseudomonas oryzihabitans Strain H72, and Microbacterium sp. Strain H83, isolated from residential settings.</title>
        <authorList>
            <person name="Lymperopoulou D."/>
            <person name="Adams R.I."/>
            <person name="Lindow S."/>
            <person name="Coil D.A."/>
            <person name="Jospin G."/>
            <person name="Eisen J.A."/>
        </authorList>
    </citation>
    <scope>NUCLEOTIDE SEQUENCE [LARGE SCALE GENOMIC DNA]</scope>
    <source>
        <strain evidence="2 3">H39</strain>
    </source>
</reference>
<dbReference type="AlphaFoldDB" id="A0A178LU87"/>
<dbReference type="EMBL" id="LWCS01000030">
    <property type="protein sequence ID" value="OAN37180.1"/>
    <property type="molecule type" value="Genomic_DNA"/>
</dbReference>
<evidence type="ECO:0000313" key="2">
    <source>
        <dbReference type="EMBL" id="OAN37180.1"/>
    </source>
</evidence>
<gene>
    <name evidence="2" type="ORF">A4X20_23535</name>
</gene>
<evidence type="ECO:0000313" key="3">
    <source>
        <dbReference type="Proteomes" id="UP000078396"/>
    </source>
</evidence>
<evidence type="ECO:0000256" key="1">
    <source>
        <dbReference type="SAM" id="MobiDB-lite"/>
    </source>
</evidence>
<sequence>MFHAPRAWSVGRHSKQSAGEMVRHGHSPLIRPSGRMSQDSKFLCLMYPSPFVGWAWICGDGSDSNPDREEVAKLIDRSYRLWPPREFIAQLETQGAS</sequence>
<comment type="caution">
    <text evidence="2">The sequence shown here is derived from an EMBL/GenBank/DDBJ whole genome shotgun (WGS) entry which is preliminary data.</text>
</comment>
<feature type="region of interest" description="Disordered" evidence="1">
    <location>
        <begin position="1"/>
        <end position="35"/>
    </location>
</feature>
<dbReference type="Proteomes" id="UP000078396">
    <property type="component" value="Unassembled WGS sequence"/>
</dbReference>
<proteinExistence type="predicted"/>
<protein>
    <submittedName>
        <fullName evidence="2">Uncharacterized protein</fullName>
    </submittedName>
</protein>
<name>A0A178LU87_MYCIR</name>
<accession>A0A178LU87</accession>